<dbReference type="OrthoDB" id="2603943at2"/>
<comment type="caution">
    <text evidence="3">The sequence shown here is derived from an EMBL/GenBank/DDBJ whole genome shotgun (WGS) entry which is preliminary data.</text>
</comment>
<feature type="region of interest" description="Disordered" evidence="1">
    <location>
        <begin position="252"/>
        <end position="292"/>
    </location>
</feature>
<sequence length="292" mass="31275">MFSKMKITIIAFGLAILMLCGWTTYAATSSSVATSTSIQGKLAALTADTITLHTDTGNQTVSLASSVWVYLNDEKAQLSDLKTGSEVEIILNNKKQAAYVKGSSESAIASETEQSVSPVPTESPVPNQVPVPGTAAPSPSASPPPSPTVVDKQPEASPAGQRSNLKDVDLSVDGQHFNFHLKQSKGAQGSQYDLSIQSPHAGRVHLTGAQAQAWVSKLLGSIDLTAADAKQVLSERLAEQYNLDADKMNVHLNVHADDKDDSKEHDKKDHKQPPRDKKNNDKKPGNNNNRDE</sequence>
<feature type="compositionally biased region" description="Low complexity" evidence="1">
    <location>
        <begin position="130"/>
        <end position="139"/>
    </location>
</feature>
<keyword evidence="4" id="KW-1185">Reference proteome</keyword>
<proteinExistence type="predicted"/>
<dbReference type="Proteomes" id="UP000078454">
    <property type="component" value="Unassembled WGS sequence"/>
</dbReference>
<dbReference type="AlphaFoldDB" id="A0A198AS57"/>
<dbReference type="STRING" id="1850517.A8708_06170"/>
<evidence type="ECO:0000313" key="3">
    <source>
        <dbReference type="EMBL" id="OAS23698.1"/>
    </source>
</evidence>
<evidence type="ECO:0008006" key="5">
    <source>
        <dbReference type="Google" id="ProtNLM"/>
    </source>
</evidence>
<feature type="signal peptide" evidence="2">
    <location>
        <begin position="1"/>
        <end position="26"/>
    </location>
</feature>
<organism evidence="3 4">
    <name type="scientific">Paenibacillus oryzisoli</name>
    <dbReference type="NCBI Taxonomy" id="1850517"/>
    <lineage>
        <taxon>Bacteria</taxon>
        <taxon>Bacillati</taxon>
        <taxon>Bacillota</taxon>
        <taxon>Bacilli</taxon>
        <taxon>Bacillales</taxon>
        <taxon>Paenibacillaceae</taxon>
        <taxon>Paenibacillus</taxon>
    </lineage>
</organism>
<dbReference type="EMBL" id="LYPB01000037">
    <property type="protein sequence ID" value="OAS23698.1"/>
    <property type="molecule type" value="Genomic_DNA"/>
</dbReference>
<protein>
    <recommendedName>
        <fullName evidence="5">DUF5666 domain-containing protein</fullName>
    </recommendedName>
</protein>
<feature type="chain" id="PRO_5008278224" description="DUF5666 domain-containing protein" evidence="2">
    <location>
        <begin position="27"/>
        <end position="292"/>
    </location>
</feature>
<evidence type="ECO:0000313" key="4">
    <source>
        <dbReference type="Proteomes" id="UP000078454"/>
    </source>
</evidence>
<name>A0A198AS57_9BACL</name>
<keyword evidence="2" id="KW-0732">Signal</keyword>
<gene>
    <name evidence="3" type="ORF">A8708_06170</name>
</gene>
<evidence type="ECO:0000256" key="1">
    <source>
        <dbReference type="SAM" id="MobiDB-lite"/>
    </source>
</evidence>
<evidence type="ECO:0000256" key="2">
    <source>
        <dbReference type="SAM" id="SignalP"/>
    </source>
</evidence>
<accession>A0A198AS57</accession>
<reference evidence="3 4" key="1">
    <citation type="submission" date="2016-05" db="EMBL/GenBank/DDBJ databases">
        <title>Paenibacillus sp. 1ZS3-15 nov., isolated from the rhizosphere soil.</title>
        <authorList>
            <person name="Zhang X.X."/>
            <person name="Zhang J."/>
        </authorList>
    </citation>
    <scope>NUCLEOTIDE SEQUENCE [LARGE SCALE GENOMIC DNA]</scope>
    <source>
        <strain evidence="3 4">1ZS3-15</strain>
    </source>
</reference>
<feature type="region of interest" description="Disordered" evidence="1">
    <location>
        <begin position="109"/>
        <end position="164"/>
    </location>
</feature>